<keyword evidence="2 5" id="KW-0812">Transmembrane</keyword>
<evidence type="ECO:0000256" key="1">
    <source>
        <dbReference type="ARBA" id="ARBA00004141"/>
    </source>
</evidence>
<evidence type="ECO:0000256" key="4">
    <source>
        <dbReference type="ARBA" id="ARBA00023136"/>
    </source>
</evidence>
<name>I7M4E8_TETTS</name>
<feature type="transmembrane region" description="Helical" evidence="7">
    <location>
        <begin position="294"/>
        <end position="309"/>
    </location>
</feature>
<feature type="transmembrane region" description="Helical" evidence="7">
    <location>
        <begin position="209"/>
        <end position="231"/>
    </location>
</feature>
<dbReference type="GeneID" id="7826710"/>
<dbReference type="InterPro" id="IPR001708">
    <property type="entry name" value="YidC/ALB3/OXA1/COX18"/>
</dbReference>
<evidence type="ECO:0000313" key="9">
    <source>
        <dbReference type="EMBL" id="EAS06343.2"/>
    </source>
</evidence>
<proteinExistence type="inferred from homology"/>
<feature type="compositionally biased region" description="Low complexity" evidence="6">
    <location>
        <begin position="416"/>
        <end position="429"/>
    </location>
</feature>
<comment type="similarity">
    <text evidence="5">Belongs to the OXA1/ALB3/YidC family.</text>
</comment>
<organism evidence="9 10">
    <name type="scientific">Tetrahymena thermophila (strain SB210)</name>
    <dbReference type="NCBI Taxonomy" id="312017"/>
    <lineage>
        <taxon>Eukaryota</taxon>
        <taxon>Sar</taxon>
        <taxon>Alveolata</taxon>
        <taxon>Ciliophora</taxon>
        <taxon>Intramacronucleata</taxon>
        <taxon>Oligohymenophorea</taxon>
        <taxon>Hymenostomatida</taxon>
        <taxon>Tetrahymenina</taxon>
        <taxon>Tetrahymenidae</taxon>
        <taxon>Tetrahymena</taxon>
    </lineage>
</organism>
<dbReference type="EMBL" id="GG662299">
    <property type="protein sequence ID" value="EAS06343.2"/>
    <property type="molecule type" value="Genomic_DNA"/>
</dbReference>
<evidence type="ECO:0000259" key="8">
    <source>
        <dbReference type="Pfam" id="PF02096"/>
    </source>
</evidence>
<dbReference type="GO" id="GO:0032977">
    <property type="term" value="F:membrane insertase activity"/>
    <property type="evidence" value="ECO:0007669"/>
    <property type="project" value="InterPro"/>
</dbReference>
<evidence type="ECO:0000256" key="3">
    <source>
        <dbReference type="ARBA" id="ARBA00022989"/>
    </source>
</evidence>
<keyword evidence="4 7" id="KW-0472">Membrane</keyword>
<dbReference type="GO" id="GO:0051205">
    <property type="term" value="P:protein insertion into membrane"/>
    <property type="evidence" value="ECO:0007669"/>
    <property type="project" value="TreeGrafter"/>
</dbReference>
<sequence length="451" mass="50223">MFRKSVFSLQNLAKINQTSKWNQVANKNFYHSSKFMFSGLNGQNVTSEILQNANQISEIAAKSIKVEDLQLFNNAYLGDNDIGNILETTKPLSSIVPHDFIDKLSAIAPGNIYNHLDEFSRDALLYLCNDLGWGMGISIAALSFGIKLAFMPLMFGTQINALKMKLLEPETKNFQTQVSRLQKQGDFNSVREAQRQFSALQKKHGIRHWISVAALTQIPVLITWFVSLRYVTSMPDKYPQLRTDGMLWFQDLAEQDPYCILPLLSATFSYLNISLNPNMGNMAQNSPFAKYMKYFKYFPFLTLPVVIFFPSALNLYWAISAFTHLIVAAAIRNPTTRAFLGIPKYLPGTILDRQNQEKVQKVIKAVISDNKLVNDTVKVSSIVGGAAATAAVNASSNNSQEAPKIKLTQATQQVFSNKPASSNTSTANTSEKKISSGAATQVFTNKPTKKK</sequence>
<evidence type="ECO:0000256" key="6">
    <source>
        <dbReference type="SAM" id="MobiDB-lite"/>
    </source>
</evidence>
<dbReference type="KEGG" id="tet:TTHERM_00332210"/>
<feature type="transmembrane region" description="Helical" evidence="7">
    <location>
        <begin position="131"/>
        <end position="155"/>
    </location>
</feature>
<evidence type="ECO:0000256" key="7">
    <source>
        <dbReference type="SAM" id="Phobius"/>
    </source>
</evidence>
<dbReference type="CDD" id="cd20069">
    <property type="entry name" value="5TM_Oxa1-like"/>
    <property type="match status" value="1"/>
</dbReference>
<dbReference type="STRING" id="312017.I7M4E8"/>
<dbReference type="OrthoDB" id="2148490at2759"/>
<reference evidence="10" key="1">
    <citation type="journal article" date="2006" name="PLoS Biol.">
        <title>Macronuclear genome sequence of the ciliate Tetrahymena thermophila, a model eukaryote.</title>
        <authorList>
            <person name="Eisen J.A."/>
            <person name="Coyne R.S."/>
            <person name="Wu M."/>
            <person name="Wu D."/>
            <person name="Thiagarajan M."/>
            <person name="Wortman J.R."/>
            <person name="Badger J.H."/>
            <person name="Ren Q."/>
            <person name="Amedeo P."/>
            <person name="Jones K.M."/>
            <person name="Tallon L.J."/>
            <person name="Delcher A.L."/>
            <person name="Salzberg S.L."/>
            <person name="Silva J.C."/>
            <person name="Haas B.J."/>
            <person name="Majoros W.H."/>
            <person name="Farzad M."/>
            <person name="Carlton J.M."/>
            <person name="Smith R.K. Jr."/>
            <person name="Garg J."/>
            <person name="Pearlman R.E."/>
            <person name="Karrer K.M."/>
            <person name="Sun L."/>
            <person name="Manning G."/>
            <person name="Elde N.C."/>
            <person name="Turkewitz A.P."/>
            <person name="Asai D.J."/>
            <person name="Wilkes D.E."/>
            <person name="Wang Y."/>
            <person name="Cai H."/>
            <person name="Collins K."/>
            <person name="Stewart B.A."/>
            <person name="Lee S.R."/>
            <person name="Wilamowska K."/>
            <person name="Weinberg Z."/>
            <person name="Ruzzo W.L."/>
            <person name="Wloga D."/>
            <person name="Gaertig J."/>
            <person name="Frankel J."/>
            <person name="Tsao C.-C."/>
            <person name="Gorovsky M.A."/>
            <person name="Keeling P.J."/>
            <person name="Waller R.F."/>
            <person name="Patron N.J."/>
            <person name="Cherry J.M."/>
            <person name="Stover N.A."/>
            <person name="Krieger C.J."/>
            <person name="del Toro C."/>
            <person name="Ryder H.F."/>
            <person name="Williamson S.C."/>
            <person name="Barbeau R.A."/>
            <person name="Hamilton E.P."/>
            <person name="Orias E."/>
        </authorList>
    </citation>
    <scope>NUCLEOTIDE SEQUENCE [LARGE SCALE GENOMIC DNA]</scope>
    <source>
        <strain evidence="10">SB210</strain>
    </source>
</reference>
<feature type="transmembrane region" description="Helical" evidence="7">
    <location>
        <begin position="255"/>
        <end position="273"/>
    </location>
</feature>
<protein>
    <submittedName>
        <fullName evidence="9">60 kDa inner membrane protein</fullName>
    </submittedName>
</protein>
<dbReference type="Proteomes" id="UP000009168">
    <property type="component" value="Unassembled WGS sequence"/>
</dbReference>
<comment type="subcellular location">
    <subcellularLocation>
        <location evidence="1 5">Membrane</location>
        <topology evidence="1 5">Multi-pass membrane protein</topology>
    </subcellularLocation>
</comment>
<gene>
    <name evidence="9" type="ORF">TTHERM_00332210</name>
</gene>
<keyword evidence="10" id="KW-1185">Reference proteome</keyword>
<dbReference type="PANTHER" id="PTHR12428:SF14">
    <property type="entry name" value="ALBINO3-LIKE PROTEIN 1, CHLOROPLASTIC"/>
    <property type="match status" value="1"/>
</dbReference>
<feature type="region of interest" description="Disordered" evidence="6">
    <location>
        <begin position="413"/>
        <end position="451"/>
    </location>
</feature>
<dbReference type="InParanoid" id="I7M4E8"/>
<keyword evidence="3 7" id="KW-1133">Transmembrane helix</keyword>
<evidence type="ECO:0000256" key="5">
    <source>
        <dbReference type="RuleBase" id="RU003945"/>
    </source>
</evidence>
<accession>I7M4E8</accession>
<dbReference type="AlphaFoldDB" id="I7M4E8"/>
<dbReference type="RefSeq" id="XP_001026588.2">
    <property type="nucleotide sequence ID" value="XM_001026588.2"/>
</dbReference>
<feature type="compositionally biased region" description="Polar residues" evidence="6">
    <location>
        <begin position="437"/>
        <end position="451"/>
    </location>
</feature>
<dbReference type="Pfam" id="PF02096">
    <property type="entry name" value="60KD_IMP"/>
    <property type="match status" value="1"/>
</dbReference>
<evidence type="ECO:0000256" key="2">
    <source>
        <dbReference type="ARBA" id="ARBA00022692"/>
    </source>
</evidence>
<dbReference type="PANTHER" id="PTHR12428">
    <property type="entry name" value="OXA1"/>
    <property type="match status" value="1"/>
</dbReference>
<dbReference type="InterPro" id="IPR028055">
    <property type="entry name" value="YidC/Oxa/ALB_C"/>
</dbReference>
<dbReference type="GO" id="GO:0016020">
    <property type="term" value="C:membrane"/>
    <property type="evidence" value="ECO:0007669"/>
    <property type="project" value="UniProtKB-SubCell"/>
</dbReference>
<dbReference type="eggNOG" id="KOG1239">
    <property type="taxonomic scope" value="Eukaryota"/>
</dbReference>
<evidence type="ECO:0000313" key="10">
    <source>
        <dbReference type="Proteomes" id="UP000009168"/>
    </source>
</evidence>
<feature type="domain" description="Membrane insertase YidC/Oxa/ALB C-terminal" evidence="8">
    <location>
        <begin position="135"/>
        <end position="331"/>
    </location>
</feature>